<gene>
    <name evidence="1" type="ORF">SAMN05421812_10140</name>
</gene>
<reference evidence="1 2" key="1">
    <citation type="submission" date="2017-06" db="EMBL/GenBank/DDBJ databases">
        <authorList>
            <person name="Kim H.J."/>
            <person name="Triplett B.A."/>
        </authorList>
    </citation>
    <scope>NUCLEOTIDE SEQUENCE [LARGE SCALE GENOMIC DNA]</scope>
    <source>
        <strain evidence="1 2">CGMCC 4.5593</strain>
    </source>
</reference>
<dbReference type="Proteomes" id="UP000198362">
    <property type="component" value="Unassembled WGS sequence"/>
</dbReference>
<keyword evidence="2" id="KW-1185">Reference proteome</keyword>
<organism evidence="1 2">
    <name type="scientific">Asanoa hainanensis</name>
    <dbReference type="NCBI Taxonomy" id="560556"/>
    <lineage>
        <taxon>Bacteria</taxon>
        <taxon>Bacillati</taxon>
        <taxon>Actinomycetota</taxon>
        <taxon>Actinomycetes</taxon>
        <taxon>Micromonosporales</taxon>
        <taxon>Micromonosporaceae</taxon>
        <taxon>Asanoa</taxon>
    </lineage>
</organism>
<protein>
    <submittedName>
        <fullName evidence="1">Uncharacterized protein</fullName>
    </submittedName>
</protein>
<dbReference type="AlphaFoldDB" id="A0A239FTT7"/>
<name>A0A239FTT7_9ACTN</name>
<evidence type="ECO:0000313" key="2">
    <source>
        <dbReference type="Proteomes" id="UP000198362"/>
    </source>
</evidence>
<dbReference type="EMBL" id="FZPH01000001">
    <property type="protein sequence ID" value="SNS59324.1"/>
    <property type="molecule type" value="Genomic_DNA"/>
</dbReference>
<evidence type="ECO:0000313" key="1">
    <source>
        <dbReference type="EMBL" id="SNS59324.1"/>
    </source>
</evidence>
<sequence>MPTVDPEPFLARGFTLVESTFDERAMGSSRTVLTDGVIDVHLFNDRGERGVVAGVHGDTAYVIDVWARALGLDPAGSPGAIDEQVAWTLDHLSDLHAASERDPALGERLRDLNWEGVKQALDLAPDADHRDPRTWKRQP</sequence>
<accession>A0A239FTT7</accession>
<proteinExistence type="predicted"/>